<dbReference type="Proteomes" id="UP000036356">
    <property type="component" value="Unassembled WGS sequence"/>
</dbReference>
<evidence type="ECO:0000256" key="1">
    <source>
        <dbReference type="SAM" id="Phobius"/>
    </source>
</evidence>
<gene>
    <name evidence="2" type="ORF">DEAC_c02410</name>
</gene>
<name>A0A0J1FWQ7_9FIRM</name>
<keyword evidence="3" id="KW-1185">Reference proteome</keyword>
<sequence length="67" mass="7812">MTVYSVWRELIKPTIVAYVIVCAILAEIAGAYYLYVNYPIALDIMSSMRQQYTTQTHEISHMYNNDM</sequence>
<keyword evidence="1" id="KW-0472">Membrane</keyword>
<accession>A0A0J1FWQ7</accession>
<evidence type="ECO:0000313" key="3">
    <source>
        <dbReference type="Proteomes" id="UP000036356"/>
    </source>
</evidence>
<protein>
    <submittedName>
        <fullName evidence="2">Uncharacterized protein</fullName>
    </submittedName>
</protein>
<comment type="caution">
    <text evidence="2">The sequence shown here is derived from an EMBL/GenBank/DDBJ whole genome shotgun (WGS) entry which is preliminary data.</text>
</comment>
<dbReference type="PATRIC" id="fig|476652.3.peg.237"/>
<organism evidence="2 3">
    <name type="scientific">Desulfosporosinus acididurans</name>
    <dbReference type="NCBI Taxonomy" id="476652"/>
    <lineage>
        <taxon>Bacteria</taxon>
        <taxon>Bacillati</taxon>
        <taxon>Bacillota</taxon>
        <taxon>Clostridia</taxon>
        <taxon>Eubacteriales</taxon>
        <taxon>Desulfitobacteriaceae</taxon>
        <taxon>Desulfosporosinus</taxon>
    </lineage>
</organism>
<evidence type="ECO:0000313" key="2">
    <source>
        <dbReference type="EMBL" id="KLU67834.1"/>
    </source>
</evidence>
<dbReference type="RefSeq" id="WP_047808188.1">
    <property type="nucleotide sequence ID" value="NZ_LDZY01000001.1"/>
</dbReference>
<dbReference type="STRING" id="476652.DEAC_c02410"/>
<feature type="transmembrane region" description="Helical" evidence="1">
    <location>
        <begin position="15"/>
        <end position="35"/>
    </location>
</feature>
<proteinExistence type="predicted"/>
<keyword evidence="1" id="KW-1133">Transmembrane helix</keyword>
<reference evidence="2 3" key="1">
    <citation type="submission" date="2015-06" db="EMBL/GenBank/DDBJ databases">
        <title>Draft genome of the moderately acidophilic sulfate reducer Candidatus Desulfosporosinus acididurans strain M1.</title>
        <authorList>
            <person name="Poehlein A."/>
            <person name="Petzsch P."/>
            <person name="Johnson B.D."/>
            <person name="Schloemann M."/>
            <person name="Daniel R."/>
            <person name="Muehling M."/>
        </authorList>
    </citation>
    <scope>NUCLEOTIDE SEQUENCE [LARGE SCALE GENOMIC DNA]</scope>
    <source>
        <strain evidence="2 3">M1</strain>
    </source>
</reference>
<dbReference type="EMBL" id="LDZY01000001">
    <property type="protein sequence ID" value="KLU67834.1"/>
    <property type="molecule type" value="Genomic_DNA"/>
</dbReference>
<dbReference type="AlphaFoldDB" id="A0A0J1FWQ7"/>
<keyword evidence="1" id="KW-0812">Transmembrane</keyword>